<evidence type="ECO:0000313" key="1">
    <source>
        <dbReference type="EMBL" id="SAL82105.1"/>
    </source>
</evidence>
<dbReference type="Proteomes" id="UP000054770">
    <property type="component" value="Unassembled WGS sequence"/>
</dbReference>
<dbReference type="EMBL" id="FCON02000114">
    <property type="protein sequence ID" value="SAL82105.1"/>
    <property type="molecule type" value="Genomic_DNA"/>
</dbReference>
<protein>
    <submittedName>
        <fullName evidence="1">Uncharacterized protein</fullName>
    </submittedName>
</protein>
<proteinExistence type="predicted"/>
<dbReference type="Pfam" id="PF25860">
    <property type="entry name" value="CPPA"/>
    <property type="match status" value="1"/>
</dbReference>
<evidence type="ECO:0000313" key="2">
    <source>
        <dbReference type="Proteomes" id="UP000054770"/>
    </source>
</evidence>
<gene>
    <name evidence="1" type="ORF">AWB68_06386</name>
</gene>
<dbReference type="InterPro" id="IPR058891">
    <property type="entry name" value="CPPA"/>
</dbReference>
<sequence>MEHLVQVRNERDRATLAWLRRHVGDTTLAAAAHACGGASKPYLSRVCRRLGVMPPDFAASHACAPSAIGETALAGIRQLLAVRTISSLSARR</sequence>
<name>A0A158KM81_9BURK</name>
<organism evidence="1 2">
    <name type="scientific">Caballeronia choica</name>
    <dbReference type="NCBI Taxonomy" id="326476"/>
    <lineage>
        <taxon>Bacteria</taxon>
        <taxon>Pseudomonadati</taxon>
        <taxon>Pseudomonadota</taxon>
        <taxon>Betaproteobacteria</taxon>
        <taxon>Burkholderiales</taxon>
        <taxon>Burkholderiaceae</taxon>
        <taxon>Caballeronia</taxon>
    </lineage>
</organism>
<reference evidence="1" key="1">
    <citation type="submission" date="2016-01" db="EMBL/GenBank/DDBJ databases">
        <authorList>
            <person name="Peeters C."/>
        </authorList>
    </citation>
    <scope>NUCLEOTIDE SEQUENCE [LARGE SCALE GENOMIC DNA]</scope>
    <source>
        <strain evidence="1">LMG 22940</strain>
    </source>
</reference>
<accession>A0A158KM81</accession>
<comment type="caution">
    <text evidence="1">The sequence shown here is derived from an EMBL/GenBank/DDBJ whole genome shotgun (WGS) entry which is preliminary data.</text>
</comment>
<dbReference type="AlphaFoldDB" id="A0A158KM81"/>
<keyword evidence="2" id="KW-1185">Reference proteome</keyword>